<dbReference type="Proteomes" id="UP000006420">
    <property type="component" value="Unassembled WGS sequence"/>
</dbReference>
<keyword evidence="1" id="KW-0812">Transmembrane</keyword>
<name>F8X560_9BACT</name>
<dbReference type="HOGENOM" id="CLU_137778_1_0_10"/>
<feature type="transmembrane region" description="Helical" evidence="1">
    <location>
        <begin position="12"/>
        <end position="33"/>
    </location>
</feature>
<proteinExistence type="predicted"/>
<dbReference type="STRING" id="742767.HMPREF9456_03369"/>
<gene>
    <name evidence="2" type="ORF">HMPREF9456_03369</name>
</gene>
<sequence length="116" mass="14712">MYYIILRMIVIYNKILPLKGYIAINILGVLFARKEFNPLRGWMINHERIHTRQMIEMFFVFFYVWYILEFMFRIIQYRQIKYAYMNISFEREAYKHQYDLNYLKDRKFLSFIKYLK</sequence>
<evidence type="ECO:0008006" key="4">
    <source>
        <dbReference type="Google" id="ProtNLM"/>
    </source>
</evidence>
<evidence type="ECO:0000313" key="3">
    <source>
        <dbReference type="Proteomes" id="UP000006420"/>
    </source>
</evidence>
<reference evidence="2 3" key="1">
    <citation type="submission" date="2011-04" db="EMBL/GenBank/DDBJ databases">
        <title>The Genome Sequence of Dysgonomonas mossii DSM 22836.</title>
        <authorList>
            <consortium name="The Broad Institute Genome Sequencing Platform"/>
            <person name="Earl A."/>
            <person name="Ward D."/>
            <person name="Feldgarden M."/>
            <person name="Gevers D."/>
            <person name="Pudlo N."/>
            <person name="Martens E."/>
            <person name="Allen-Vercoe E."/>
            <person name="Young S.K."/>
            <person name="Zeng Q."/>
            <person name="Gargeya S."/>
            <person name="Fitzgerald M."/>
            <person name="Haas B."/>
            <person name="Abouelleil A."/>
            <person name="Alvarado L."/>
            <person name="Arachchi H.M."/>
            <person name="Berlin A."/>
            <person name="Brown A."/>
            <person name="Chapman S.B."/>
            <person name="Chen Z."/>
            <person name="Dunbar C."/>
            <person name="Freedman E."/>
            <person name="Gearin G."/>
            <person name="Gellesch M."/>
            <person name="Goldberg J."/>
            <person name="Griggs A."/>
            <person name="Gujja S."/>
            <person name="Heiman D."/>
            <person name="Howarth C."/>
            <person name="Larson L."/>
            <person name="Lui A."/>
            <person name="MacDonald P.J.P."/>
            <person name="Mehta T."/>
            <person name="Montmayeur A."/>
            <person name="Murphy C."/>
            <person name="Neiman D."/>
            <person name="Pearson M."/>
            <person name="Priest M."/>
            <person name="Roberts A."/>
            <person name="Saif S."/>
            <person name="Shea T."/>
            <person name="Shenoy N."/>
            <person name="Sisk P."/>
            <person name="Stolte C."/>
            <person name="Sykes S."/>
            <person name="Yandava C."/>
            <person name="Wortman J."/>
            <person name="Nusbaum C."/>
            <person name="Birren B."/>
        </authorList>
    </citation>
    <scope>NUCLEOTIDE SEQUENCE [LARGE SCALE GENOMIC DNA]</scope>
    <source>
        <strain evidence="2 3">DSM 22836</strain>
    </source>
</reference>
<evidence type="ECO:0000256" key="1">
    <source>
        <dbReference type="SAM" id="Phobius"/>
    </source>
</evidence>
<keyword evidence="3" id="KW-1185">Reference proteome</keyword>
<accession>F8X560</accession>
<comment type="caution">
    <text evidence="2">The sequence shown here is derived from an EMBL/GenBank/DDBJ whole genome shotgun (WGS) entry which is preliminary data.</text>
</comment>
<dbReference type="EMBL" id="ADLW01000022">
    <property type="protein sequence ID" value="EGK04666.1"/>
    <property type="molecule type" value="Genomic_DNA"/>
</dbReference>
<dbReference type="eggNOG" id="ENOG5032RMQ">
    <property type="taxonomic scope" value="Bacteria"/>
</dbReference>
<keyword evidence="1" id="KW-0472">Membrane</keyword>
<organism evidence="2 3">
    <name type="scientific">Dysgonomonas mossii DSM 22836</name>
    <dbReference type="NCBI Taxonomy" id="742767"/>
    <lineage>
        <taxon>Bacteria</taxon>
        <taxon>Pseudomonadati</taxon>
        <taxon>Bacteroidota</taxon>
        <taxon>Bacteroidia</taxon>
        <taxon>Bacteroidales</taxon>
        <taxon>Dysgonomonadaceae</taxon>
        <taxon>Dysgonomonas</taxon>
    </lineage>
</organism>
<evidence type="ECO:0000313" key="2">
    <source>
        <dbReference type="EMBL" id="EGK04666.1"/>
    </source>
</evidence>
<dbReference type="AlphaFoldDB" id="F8X560"/>
<feature type="transmembrane region" description="Helical" evidence="1">
    <location>
        <begin position="53"/>
        <end position="75"/>
    </location>
</feature>
<keyword evidence="1" id="KW-1133">Transmembrane helix</keyword>
<protein>
    <recommendedName>
        <fullName evidence="4">DUF4157 domain-containing protein</fullName>
    </recommendedName>
</protein>